<dbReference type="EMBL" id="AP024484">
    <property type="protein sequence ID" value="BCS85126.1"/>
    <property type="molecule type" value="Genomic_DNA"/>
</dbReference>
<keyword evidence="1" id="KW-0812">Transmembrane</keyword>
<sequence length="166" mass="19557">MNTILVSSLPIIFMLHDFEEIIMMKPWMKKNEEYICWRFPKLGPRLVSHLKNTSTEGFALCVAMLFFMLGAVTLTSLWQASYMLWMGIFMVFSIHIVVHIIQWIAFRRYIPAIISSLLCIPYCIYGIKQIVNMFTLSNILIYSLITSVIVFAFLFIEHRYVARWIK</sequence>
<dbReference type="Proteomes" id="UP001319045">
    <property type="component" value="Chromosome"/>
</dbReference>
<gene>
    <name evidence="2" type="ORF">prwr041_10190</name>
</gene>
<dbReference type="Pfam" id="PF13787">
    <property type="entry name" value="HXXEE"/>
    <property type="match status" value="1"/>
</dbReference>
<keyword evidence="1" id="KW-0472">Membrane</keyword>
<feature type="transmembrane region" description="Helical" evidence="1">
    <location>
        <begin position="58"/>
        <end position="78"/>
    </location>
</feature>
<keyword evidence="3" id="KW-1185">Reference proteome</keyword>
<accession>A0ABN6EGU7</accession>
<protein>
    <submittedName>
        <fullName evidence="2">Membrane protein</fullName>
    </submittedName>
</protein>
<dbReference type="RefSeq" id="WP_207155284.1">
    <property type="nucleotide sequence ID" value="NZ_AP024484.1"/>
</dbReference>
<feature type="transmembrane region" description="Helical" evidence="1">
    <location>
        <begin position="109"/>
        <end position="127"/>
    </location>
</feature>
<proteinExistence type="predicted"/>
<dbReference type="InterPro" id="IPR025671">
    <property type="entry name" value="HXXEE"/>
</dbReference>
<keyword evidence="1" id="KW-1133">Transmembrane helix</keyword>
<evidence type="ECO:0000256" key="1">
    <source>
        <dbReference type="SAM" id="Phobius"/>
    </source>
</evidence>
<evidence type="ECO:0000313" key="2">
    <source>
        <dbReference type="EMBL" id="BCS85126.1"/>
    </source>
</evidence>
<organism evidence="2 3">
    <name type="scientific">Prevotella herbatica</name>
    <dbReference type="NCBI Taxonomy" id="2801997"/>
    <lineage>
        <taxon>Bacteria</taxon>
        <taxon>Pseudomonadati</taxon>
        <taxon>Bacteroidota</taxon>
        <taxon>Bacteroidia</taxon>
        <taxon>Bacteroidales</taxon>
        <taxon>Prevotellaceae</taxon>
        <taxon>Prevotella</taxon>
    </lineage>
</organism>
<feature type="transmembrane region" description="Helical" evidence="1">
    <location>
        <begin position="139"/>
        <end position="156"/>
    </location>
</feature>
<reference evidence="2 3" key="1">
    <citation type="journal article" date="2022" name="Int. J. Syst. Evol. Microbiol.">
        <title>Prevotella herbatica sp. nov., a plant polysaccharide-decomposing anaerobic bacterium isolated from a methanogenic reactor.</title>
        <authorList>
            <person name="Uek A."/>
            <person name="Tonouchi A."/>
            <person name="Kaku N."/>
            <person name="Ueki K."/>
        </authorList>
    </citation>
    <scope>NUCLEOTIDE SEQUENCE [LARGE SCALE GENOMIC DNA]</scope>
    <source>
        <strain evidence="2 3">WR041</strain>
    </source>
</reference>
<evidence type="ECO:0000313" key="3">
    <source>
        <dbReference type="Proteomes" id="UP001319045"/>
    </source>
</evidence>
<feature type="transmembrane region" description="Helical" evidence="1">
    <location>
        <begin position="84"/>
        <end position="102"/>
    </location>
</feature>
<name>A0ABN6EGU7_9BACT</name>